<evidence type="ECO:0000313" key="2">
    <source>
        <dbReference type="EMBL" id="AWN24272.1"/>
    </source>
</evidence>
<sequence>MELSTGPERNEAERFPTPPQGEDFATLYRHLLNLKPLLTGWTFQEASETQRAGVTFGIKDNFSGQLLFTGDEFVVDMFAGKCPMDPAALRIMLRHKAWWRWMTRGVTADDGVWIFLNVRHSKAHSLDDLTIILSSGIEMAWKQRAELDVWWSRAKRATTKTQA</sequence>
<name>A0A2Z3JH05_9DEIO</name>
<evidence type="ECO:0008006" key="4">
    <source>
        <dbReference type="Google" id="ProtNLM"/>
    </source>
</evidence>
<proteinExistence type="predicted"/>
<protein>
    <recommendedName>
        <fullName evidence="4">YbjN domain-containing protein</fullName>
    </recommendedName>
</protein>
<dbReference type="EMBL" id="CP029494">
    <property type="protein sequence ID" value="AWN24272.1"/>
    <property type="molecule type" value="Genomic_DNA"/>
</dbReference>
<gene>
    <name evidence="2" type="ORF">DKM44_14400</name>
</gene>
<dbReference type="RefSeq" id="WP_109827997.1">
    <property type="nucleotide sequence ID" value="NZ_CP029494.1"/>
</dbReference>
<evidence type="ECO:0000256" key="1">
    <source>
        <dbReference type="SAM" id="MobiDB-lite"/>
    </source>
</evidence>
<reference evidence="2 3" key="1">
    <citation type="submission" date="2018-05" db="EMBL/GenBank/DDBJ databases">
        <title>Complete Genome Sequence of Deinococcus sp. strain 17bor-2.</title>
        <authorList>
            <person name="Srinivasan S."/>
        </authorList>
    </citation>
    <scope>NUCLEOTIDE SEQUENCE [LARGE SCALE GENOMIC DNA]</scope>
    <source>
        <strain evidence="2 3">17bor-2</strain>
    </source>
</reference>
<keyword evidence="3" id="KW-1185">Reference proteome</keyword>
<evidence type="ECO:0000313" key="3">
    <source>
        <dbReference type="Proteomes" id="UP000245368"/>
    </source>
</evidence>
<organism evidence="2 3">
    <name type="scientific">Deinococcus irradiatisoli</name>
    <dbReference type="NCBI Taxonomy" id="2202254"/>
    <lineage>
        <taxon>Bacteria</taxon>
        <taxon>Thermotogati</taxon>
        <taxon>Deinococcota</taxon>
        <taxon>Deinococci</taxon>
        <taxon>Deinococcales</taxon>
        <taxon>Deinococcaceae</taxon>
        <taxon>Deinococcus</taxon>
    </lineage>
</organism>
<feature type="region of interest" description="Disordered" evidence="1">
    <location>
        <begin position="1"/>
        <end position="20"/>
    </location>
</feature>
<dbReference type="AlphaFoldDB" id="A0A2Z3JH05"/>
<dbReference type="Proteomes" id="UP000245368">
    <property type="component" value="Chromosome"/>
</dbReference>
<accession>A0A2Z3JH05</accession>
<dbReference type="KEGG" id="dez:DKM44_14400"/>